<organism evidence="1">
    <name type="scientific">Vibrio alginolyticus</name>
    <dbReference type="NCBI Taxonomy" id="663"/>
    <lineage>
        <taxon>Bacteria</taxon>
        <taxon>Pseudomonadati</taxon>
        <taxon>Pseudomonadota</taxon>
        <taxon>Gammaproteobacteria</taxon>
        <taxon>Vibrionales</taxon>
        <taxon>Vibrionaceae</taxon>
        <taxon>Vibrio</taxon>
    </lineage>
</organism>
<protein>
    <submittedName>
        <fullName evidence="1">Uncharacterized protein</fullName>
    </submittedName>
</protein>
<sequence length="93" mass="10655">MKIDSSCAGVHQYAALLCGKQRRSVRMALLYGASFRLLAKKYPLRLIKTEYKRVCKAYTTPDETMYNLLKYVQKSSKQTPCHKKSLVVMYGLA</sequence>
<dbReference type="AlphaFoldDB" id="A0A1W6US03"/>
<evidence type="ECO:0000313" key="1">
    <source>
        <dbReference type="EMBL" id="ARP20733.1"/>
    </source>
</evidence>
<dbReference type="RefSeq" id="WP_062866753.1">
    <property type="nucleotide sequence ID" value="NZ_CP017890.1"/>
</dbReference>
<dbReference type="EMBL" id="CP017903">
    <property type="protein sequence ID" value="ARP20733.1"/>
    <property type="molecule type" value="Genomic_DNA"/>
</dbReference>
<name>A0A1W6US03_VIBAL</name>
<proteinExistence type="predicted"/>
<accession>A0A1W6US03</accession>
<gene>
    <name evidence="1" type="ORF">K05K4_40090</name>
</gene>
<reference evidence="1" key="1">
    <citation type="submission" date="2016-10" db="EMBL/GenBank/DDBJ databases">
        <title>The High Quality Genome of Vibrio alginolyticus K01M1.</title>
        <authorList>
            <person name="Wendling C."/>
            <person name="Chibani C.M."/>
            <person name="Hertel R."/>
            <person name="Sproer C."/>
            <person name="Bunk B."/>
            <person name="Overmann J."/>
            <person name="Roth O."/>
            <person name="Liesegang H."/>
        </authorList>
    </citation>
    <scope>NUCLEOTIDE SEQUENCE</scope>
    <source>
        <strain evidence="1">K05K4</strain>
    </source>
</reference>